<name>A0A9N9H3C6_9GLOM</name>
<dbReference type="Proteomes" id="UP000789759">
    <property type="component" value="Unassembled WGS sequence"/>
</dbReference>
<evidence type="ECO:0000313" key="2">
    <source>
        <dbReference type="Proteomes" id="UP000789759"/>
    </source>
</evidence>
<proteinExistence type="predicted"/>
<accession>A0A9N9H3C6</accession>
<sequence length="258" mass="29795">MPENTKEQITSSQSISKGKKKVLDNVASSTSNFLHTIIPMDGKSATANLSTLMNNITTQKPGTSSTLATSFLQEEWVTGQIYEDKQPKKFATSQSVNPDFNDAKWENWINSSEYSDYDNFFEMSKHKYPFHHHFHEQDSLHNSYQKDDGIEIIDFLNSSIYTDEVYVSNFKDEDHIPSSSFNKYGSELDDFLETPDVLSYLAQIRYTDDVYGLPIAIKRLEMVREHLIKKKEQSTDNEMRELLDNLTQKTWNVFGVIK</sequence>
<dbReference type="OrthoDB" id="2351799at2759"/>
<reference evidence="1" key="1">
    <citation type="submission" date="2021-06" db="EMBL/GenBank/DDBJ databases">
        <authorList>
            <person name="Kallberg Y."/>
            <person name="Tangrot J."/>
            <person name="Rosling A."/>
        </authorList>
    </citation>
    <scope>NUCLEOTIDE SEQUENCE</scope>
    <source>
        <strain evidence="1">FL966</strain>
    </source>
</reference>
<evidence type="ECO:0000313" key="1">
    <source>
        <dbReference type="EMBL" id="CAG8653675.1"/>
    </source>
</evidence>
<gene>
    <name evidence="1" type="ORF">CPELLU_LOCUS9462</name>
</gene>
<dbReference type="EMBL" id="CAJVQA010007232">
    <property type="protein sequence ID" value="CAG8653675.1"/>
    <property type="molecule type" value="Genomic_DNA"/>
</dbReference>
<dbReference type="AlphaFoldDB" id="A0A9N9H3C6"/>
<keyword evidence="2" id="KW-1185">Reference proteome</keyword>
<comment type="caution">
    <text evidence="1">The sequence shown here is derived from an EMBL/GenBank/DDBJ whole genome shotgun (WGS) entry which is preliminary data.</text>
</comment>
<protein>
    <submittedName>
        <fullName evidence="1">16306_t:CDS:1</fullName>
    </submittedName>
</protein>
<organism evidence="1 2">
    <name type="scientific">Cetraspora pellucida</name>
    <dbReference type="NCBI Taxonomy" id="1433469"/>
    <lineage>
        <taxon>Eukaryota</taxon>
        <taxon>Fungi</taxon>
        <taxon>Fungi incertae sedis</taxon>
        <taxon>Mucoromycota</taxon>
        <taxon>Glomeromycotina</taxon>
        <taxon>Glomeromycetes</taxon>
        <taxon>Diversisporales</taxon>
        <taxon>Gigasporaceae</taxon>
        <taxon>Cetraspora</taxon>
    </lineage>
</organism>